<dbReference type="EMBL" id="OOIP01000007">
    <property type="protein sequence ID" value="SPO37590.1"/>
    <property type="molecule type" value="Genomic_DNA"/>
</dbReference>
<gene>
    <name evidence="1" type="ORF">PSFLO_03065</name>
</gene>
<evidence type="ECO:0000313" key="1">
    <source>
        <dbReference type="EMBL" id="SPO37590.1"/>
    </source>
</evidence>
<evidence type="ECO:0000313" key="2">
    <source>
        <dbReference type="Proteomes" id="UP000323386"/>
    </source>
</evidence>
<keyword evidence="2" id="KW-1185">Reference proteome</keyword>
<dbReference type="Proteomes" id="UP000323386">
    <property type="component" value="Unassembled WGS sequence"/>
</dbReference>
<proteinExistence type="predicted"/>
<protein>
    <submittedName>
        <fullName evidence="1">Uncharacterized protein</fullName>
    </submittedName>
</protein>
<sequence length="106" mass="11361">MARVQALVRGKSMRPIKLVCSSPHDTATAGMWDRSIFLPQQRPQPPFVRIVSTGPQQRERRATCYQEPASQWAFASGPSRGVLQSMADPVGPIRAAAAAAAVSASS</sequence>
<name>A0A5C3F0I8_9BASI</name>
<reference evidence="1 2" key="1">
    <citation type="submission" date="2018-03" db="EMBL/GenBank/DDBJ databases">
        <authorList>
            <person name="Guldener U."/>
        </authorList>
    </citation>
    <scope>NUCLEOTIDE SEQUENCE [LARGE SCALE GENOMIC DNA]</scope>
    <source>
        <strain evidence="1 2">DAOM196992</strain>
    </source>
</reference>
<organism evidence="1 2">
    <name type="scientific">Pseudozyma flocculosa</name>
    <dbReference type="NCBI Taxonomy" id="84751"/>
    <lineage>
        <taxon>Eukaryota</taxon>
        <taxon>Fungi</taxon>
        <taxon>Dikarya</taxon>
        <taxon>Basidiomycota</taxon>
        <taxon>Ustilaginomycotina</taxon>
        <taxon>Ustilaginomycetes</taxon>
        <taxon>Ustilaginales</taxon>
        <taxon>Ustilaginaceae</taxon>
        <taxon>Pseudozyma</taxon>
    </lineage>
</organism>
<accession>A0A5C3F0I8</accession>
<dbReference type="AlphaFoldDB" id="A0A5C3F0I8"/>